<dbReference type="InterPro" id="IPR007842">
    <property type="entry name" value="HEPN_dom"/>
</dbReference>
<dbReference type="SUPFAM" id="SSF81593">
    <property type="entry name" value="Nucleotidyltransferase substrate binding subunit/domain"/>
    <property type="match status" value="1"/>
</dbReference>
<reference evidence="2 3" key="1">
    <citation type="submission" date="2019-04" db="EMBL/GenBank/DDBJ databases">
        <title>Microbes associate with the intestines of laboratory mice.</title>
        <authorList>
            <person name="Navarre W."/>
            <person name="Wong E."/>
            <person name="Huang K.C."/>
            <person name="Tropini C."/>
            <person name="Ng K."/>
            <person name="Yu B."/>
        </authorList>
    </citation>
    <scope>NUCLEOTIDE SEQUENCE [LARGE SCALE GENOMIC DNA]</scope>
    <source>
        <strain evidence="2 3">NM48_B13</strain>
    </source>
</reference>
<name>A0A4T9TFZ0_9ACTN</name>
<evidence type="ECO:0000259" key="1">
    <source>
        <dbReference type="SMART" id="SM00748"/>
    </source>
</evidence>
<evidence type="ECO:0000313" key="3">
    <source>
        <dbReference type="Proteomes" id="UP000309454"/>
    </source>
</evidence>
<evidence type="ECO:0000313" key="2">
    <source>
        <dbReference type="EMBL" id="TJW12278.1"/>
    </source>
</evidence>
<feature type="domain" description="HEPN" evidence="1">
    <location>
        <begin position="8"/>
        <end position="118"/>
    </location>
</feature>
<gene>
    <name evidence="2" type="ORF">E5982_01360</name>
</gene>
<dbReference type="EMBL" id="SSTM01000001">
    <property type="protein sequence ID" value="TJW12278.1"/>
    <property type="molecule type" value="Genomic_DNA"/>
</dbReference>
<sequence length="134" mass="15302">MASAGTLFDKSVANLKTAQILHRHSGGDEEQLNAVGYHLQQAMELCLKYLLEQDGVEYPKTHDIDQLIRIGREADVDFTLPEYLDDHAEMLTQWEAKSRYILGYAIEARKIERALPEIDAYLQQVAKREREAIG</sequence>
<comment type="caution">
    <text evidence="2">The sequence shown here is derived from an EMBL/GenBank/DDBJ whole genome shotgun (WGS) entry which is preliminary data.</text>
</comment>
<keyword evidence="3" id="KW-1185">Reference proteome</keyword>
<dbReference type="Proteomes" id="UP000309454">
    <property type="component" value="Unassembled WGS sequence"/>
</dbReference>
<accession>A0A4T9TFZ0</accession>
<dbReference type="OrthoDB" id="5294054at2"/>
<proteinExistence type="predicted"/>
<dbReference type="Pfam" id="PF05168">
    <property type="entry name" value="HEPN"/>
    <property type="match status" value="1"/>
</dbReference>
<dbReference type="AlphaFoldDB" id="A0A4T9TFZ0"/>
<dbReference type="Gene3D" id="1.20.120.330">
    <property type="entry name" value="Nucleotidyltransferases domain 2"/>
    <property type="match status" value="1"/>
</dbReference>
<organism evidence="2 3">
    <name type="scientific">Parvibacter caecicola</name>
    <dbReference type="NCBI Taxonomy" id="747645"/>
    <lineage>
        <taxon>Bacteria</taxon>
        <taxon>Bacillati</taxon>
        <taxon>Actinomycetota</taxon>
        <taxon>Coriobacteriia</taxon>
        <taxon>Coriobacteriales</taxon>
        <taxon>Coriobacteriaceae</taxon>
        <taxon>Parvibacter</taxon>
    </lineage>
</organism>
<protein>
    <submittedName>
        <fullName evidence="2">HEPN domain-containing protein</fullName>
    </submittedName>
</protein>
<dbReference type="SMART" id="SM00748">
    <property type="entry name" value="HEPN"/>
    <property type="match status" value="1"/>
</dbReference>
<dbReference type="RefSeq" id="WP_136845225.1">
    <property type="nucleotide sequence ID" value="NZ_CANPEU010000001.1"/>
</dbReference>